<dbReference type="GO" id="GO:0003899">
    <property type="term" value="F:DNA-directed RNA polymerase activity"/>
    <property type="evidence" value="ECO:0007669"/>
    <property type="project" value="UniProtKB-UniRule"/>
</dbReference>
<dbReference type="NCBIfam" id="TIGR04567">
    <property type="entry name" value="RNAP_delt_lowGC"/>
    <property type="match status" value="1"/>
</dbReference>
<evidence type="ECO:0000256" key="5">
    <source>
        <dbReference type="ARBA" id="ARBA00023163"/>
    </source>
</evidence>
<evidence type="ECO:0000256" key="1">
    <source>
        <dbReference type="ARBA" id="ARBA00009828"/>
    </source>
</evidence>
<name>A0A940SK99_9BACI</name>
<dbReference type="AlphaFoldDB" id="A0A940SK99"/>
<dbReference type="GO" id="GO:0000428">
    <property type="term" value="C:DNA-directed RNA polymerase complex"/>
    <property type="evidence" value="ECO:0007669"/>
    <property type="project" value="UniProtKB-KW"/>
</dbReference>
<feature type="domain" description="HTH HARE-type" evidence="8">
    <location>
        <begin position="14"/>
        <end position="81"/>
    </location>
</feature>
<evidence type="ECO:0000256" key="4">
    <source>
        <dbReference type="ARBA" id="ARBA00022695"/>
    </source>
</evidence>
<gene>
    <name evidence="6 9" type="primary">rpoE</name>
    <name evidence="9" type="ORF">J5Y03_07465</name>
</gene>
<dbReference type="InterPro" id="IPR038087">
    <property type="entry name" value="RNAP_delta_N_dom_sf"/>
</dbReference>
<dbReference type="Pfam" id="PF05066">
    <property type="entry name" value="HARE-HTH"/>
    <property type="match status" value="1"/>
</dbReference>
<keyword evidence="3 6" id="KW-0808">Transferase</keyword>
<accession>A0A940SK99</accession>
<evidence type="ECO:0000256" key="3">
    <source>
        <dbReference type="ARBA" id="ARBA00022679"/>
    </source>
</evidence>
<reference evidence="9" key="1">
    <citation type="submission" date="2021-04" db="EMBL/GenBank/DDBJ databases">
        <title>Genome seq and assembly of Bacillus sp.</title>
        <authorList>
            <person name="Chhetri G."/>
        </authorList>
    </citation>
    <scope>NUCLEOTIDE SEQUENCE</scope>
    <source>
        <strain evidence="9">RG28</strain>
    </source>
</reference>
<evidence type="ECO:0000313" key="10">
    <source>
        <dbReference type="Proteomes" id="UP000682134"/>
    </source>
</evidence>
<comment type="similarity">
    <text evidence="1 6">Belongs to the RpoE family.</text>
</comment>
<organism evidence="9 10">
    <name type="scientific">Gottfriedia endophytica</name>
    <dbReference type="NCBI Taxonomy" id="2820819"/>
    <lineage>
        <taxon>Bacteria</taxon>
        <taxon>Bacillati</taxon>
        <taxon>Bacillota</taxon>
        <taxon>Bacilli</taxon>
        <taxon>Bacillales</taxon>
        <taxon>Bacillaceae</taxon>
        <taxon>Gottfriedia</taxon>
    </lineage>
</organism>
<dbReference type="PROSITE" id="PS51913">
    <property type="entry name" value="HTH_HARE"/>
    <property type="match status" value="1"/>
</dbReference>
<comment type="function">
    <text evidence="6">Participates in both the initiation and recycling phases of transcription. In the presence of the delta subunit, RNAP displays an increased specificity of transcription, a decreased affinity for nucleic acids, and an increased efficiency of RNA synthesis because of enhanced recycling.</text>
</comment>
<keyword evidence="10" id="KW-1185">Reference proteome</keyword>
<comment type="caution">
    <text evidence="9">The sequence shown here is derived from an EMBL/GenBank/DDBJ whole genome shotgun (WGS) entry which is preliminary data.</text>
</comment>
<dbReference type="Proteomes" id="UP000682134">
    <property type="component" value="Unassembled WGS sequence"/>
</dbReference>
<keyword evidence="2 6" id="KW-0240">DNA-directed RNA polymerase</keyword>
<evidence type="ECO:0000259" key="8">
    <source>
        <dbReference type="PROSITE" id="PS51913"/>
    </source>
</evidence>
<evidence type="ECO:0000313" key="9">
    <source>
        <dbReference type="EMBL" id="MBP0725028.1"/>
    </source>
</evidence>
<comment type="subunit">
    <text evidence="6">RNAP is composed of a core of 2 alpha, a beta and a beta' subunits. The core is associated with a delta subunit and one of several sigma factors.</text>
</comment>
<dbReference type="InterPro" id="IPR007759">
    <property type="entry name" value="Asxl_HARE-HTH"/>
</dbReference>
<sequence>MSLKQYSEEQLKEFSLIELAYELFSEVNQPKAFYELVDQMATVLGVTRDELLDKLPQFYTELNIDGRFVCLGDNRWGLRSWYPYDQAEEEVLPVSKPKKKRSKKYEDDEEIDGFDAVDEDEDFESDDDLEELDEDEDDIDEEDIDKDGINEEDEENVDEYVEDDLDEDEDEEELELDEEFLDDDLEELEEEE</sequence>
<protein>
    <recommendedName>
        <fullName evidence="6">Probable DNA-directed RNA polymerase subunit delta</fullName>
    </recommendedName>
    <alternativeName>
        <fullName evidence="6">RNAP delta factor</fullName>
    </alternativeName>
</protein>
<dbReference type="RefSeq" id="WP_209404172.1">
    <property type="nucleotide sequence ID" value="NZ_JAGIYQ010000004.1"/>
</dbReference>
<dbReference type="HAMAP" id="MF_00357">
    <property type="entry name" value="RNApol_bact_RpoE"/>
    <property type="match status" value="1"/>
</dbReference>
<evidence type="ECO:0000256" key="2">
    <source>
        <dbReference type="ARBA" id="ARBA00022478"/>
    </source>
</evidence>
<dbReference type="Gene3D" id="1.10.10.1250">
    <property type="entry name" value="RNA polymerase, subunit delta, N-terminal domain"/>
    <property type="match status" value="1"/>
</dbReference>
<dbReference type="GO" id="GO:0006355">
    <property type="term" value="P:regulation of DNA-templated transcription"/>
    <property type="evidence" value="ECO:0007669"/>
    <property type="project" value="UniProtKB-UniRule"/>
</dbReference>
<keyword evidence="5 6" id="KW-0804">Transcription</keyword>
<proteinExistence type="inferred from homology"/>
<feature type="compositionally biased region" description="Acidic residues" evidence="7">
    <location>
        <begin position="107"/>
        <end position="192"/>
    </location>
</feature>
<dbReference type="InterPro" id="IPR029757">
    <property type="entry name" value="RpoE"/>
</dbReference>
<dbReference type="GO" id="GO:0006351">
    <property type="term" value="P:DNA-templated transcription"/>
    <property type="evidence" value="ECO:0007669"/>
    <property type="project" value="InterPro"/>
</dbReference>
<keyword evidence="4 6" id="KW-0548">Nucleotidyltransferase</keyword>
<evidence type="ECO:0000256" key="7">
    <source>
        <dbReference type="SAM" id="MobiDB-lite"/>
    </source>
</evidence>
<dbReference type="EMBL" id="JAGIYQ010000004">
    <property type="protein sequence ID" value="MBP0725028.1"/>
    <property type="molecule type" value="Genomic_DNA"/>
</dbReference>
<evidence type="ECO:0000256" key="6">
    <source>
        <dbReference type="HAMAP-Rule" id="MF_00357"/>
    </source>
</evidence>
<feature type="region of interest" description="Disordered" evidence="7">
    <location>
        <begin position="92"/>
        <end position="192"/>
    </location>
</feature>